<dbReference type="GO" id="GO:0006631">
    <property type="term" value="P:fatty acid metabolic process"/>
    <property type="evidence" value="ECO:0007669"/>
    <property type="project" value="TreeGrafter"/>
</dbReference>
<keyword evidence="6" id="KW-1185">Reference proteome</keyword>
<dbReference type="EMBL" id="QVMU01000017">
    <property type="protein sequence ID" value="RJX68900.1"/>
    <property type="molecule type" value="Genomic_DNA"/>
</dbReference>
<dbReference type="Pfam" id="PF13193">
    <property type="entry name" value="AMP-binding_C"/>
    <property type="match status" value="1"/>
</dbReference>
<evidence type="ECO:0000256" key="1">
    <source>
        <dbReference type="ARBA" id="ARBA00006432"/>
    </source>
</evidence>
<dbReference type="OrthoDB" id="9803968at2"/>
<dbReference type="PROSITE" id="PS00455">
    <property type="entry name" value="AMP_BINDING"/>
    <property type="match status" value="1"/>
</dbReference>
<dbReference type="NCBIfam" id="NF005801">
    <property type="entry name" value="PRK07656.1"/>
    <property type="match status" value="1"/>
</dbReference>
<dbReference type="SUPFAM" id="SSF56801">
    <property type="entry name" value="Acetyl-CoA synthetase-like"/>
    <property type="match status" value="1"/>
</dbReference>
<dbReference type="GO" id="GO:0031956">
    <property type="term" value="F:medium-chain fatty acid-CoA ligase activity"/>
    <property type="evidence" value="ECO:0007669"/>
    <property type="project" value="TreeGrafter"/>
</dbReference>
<sequence>MASIKDKNMDTLLFDVQADTIPGVVIDAASKYTGITAIRDGNESIAYEALPEKMVEVTKGLISLGVNKGDRVAIWAPNSMRWIVAALGLQAAGAVLVPLNTRMKVHEAKEIIERSGSKVLFCVGDFLNSDFPAQLADAMPVGLEKIVVMSKRTAPLQANMLEWDDVIRAGERVSHHDVYSRLSSLEASDASDLMFTSGTTGKPKGVVSVHSACIQAFKEYIQIIGLRPAERYLVINPFFHAFGYKAGWVSALLAGATILPEQVFDAEKVLKRIESESINILPGPPTLYLSLLSHPNLNKTNLSSLRVAVTGASTIPPILIEQMKAELGIETVTTAYGLTECGGLATICDPLSPSEVIAQTSGKAIAGTDVAIFDKQGQQLSYGEAGEVCIRGFHVMKEYFEDPTATEETIDSEHWLHTGDLGVLDAMGNLKITGRIKDMFIVGGFNCYPAEIEAALAENTQIAQSAVIGVPDERMGEVGCAYIVVKDGSELDETEVIRWSRERMSNYKVPRYVRFVDSLPVNASNKVLKNELVQRFQSDTHATAD</sequence>
<evidence type="ECO:0000259" key="3">
    <source>
        <dbReference type="Pfam" id="PF00501"/>
    </source>
</evidence>
<feature type="domain" description="AMP-dependent synthetase/ligase" evidence="3">
    <location>
        <begin position="28"/>
        <end position="400"/>
    </location>
</feature>
<comment type="caution">
    <text evidence="5">The sequence shown here is derived from an EMBL/GenBank/DDBJ whole genome shotgun (WGS) entry which is preliminary data.</text>
</comment>
<evidence type="ECO:0000256" key="2">
    <source>
        <dbReference type="ARBA" id="ARBA00022598"/>
    </source>
</evidence>
<evidence type="ECO:0000259" key="4">
    <source>
        <dbReference type="Pfam" id="PF13193"/>
    </source>
</evidence>
<dbReference type="InterPro" id="IPR045851">
    <property type="entry name" value="AMP-bd_C_sf"/>
</dbReference>
<evidence type="ECO:0000313" key="6">
    <source>
        <dbReference type="Proteomes" id="UP000273252"/>
    </source>
</evidence>
<dbReference type="Gene3D" id="3.40.50.12780">
    <property type="entry name" value="N-terminal domain of ligase-like"/>
    <property type="match status" value="1"/>
</dbReference>
<dbReference type="PANTHER" id="PTHR43201">
    <property type="entry name" value="ACYL-COA SYNTHETASE"/>
    <property type="match status" value="1"/>
</dbReference>
<dbReference type="InterPro" id="IPR020845">
    <property type="entry name" value="AMP-binding_CS"/>
</dbReference>
<dbReference type="Pfam" id="PF00501">
    <property type="entry name" value="AMP-binding"/>
    <property type="match status" value="1"/>
</dbReference>
<organism evidence="5 6">
    <name type="scientific">Vibrio sinensis</name>
    <dbReference type="NCBI Taxonomy" id="2302434"/>
    <lineage>
        <taxon>Bacteria</taxon>
        <taxon>Pseudomonadati</taxon>
        <taxon>Pseudomonadota</taxon>
        <taxon>Gammaproteobacteria</taxon>
        <taxon>Vibrionales</taxon>
        <taxon>Vibrionaceae</taxon>
        <taxon>Vibrio</taxon>
    </lineage>
</organism>
<dbReference type="Gene3D" id="3.30.300.30">
    <property type="match status" value="1"/>
</dbReference>
<name>A0A3A6R041_9VIBR</name>
<dbReference type="Proteomes" id="UP000273252">
    <property type="component" value="Unassembled WGS sequence"/>
</dbReference>
<reference evidence="5 6" key="1">
    <citation type="submission" date="2018-08" db="EMBL/GenBank/DDBJ databases">
        <title>Vibrio isolated from the Eastern China Marginal Seas.</title>
        <authorList>
            <person name="Li Y."/>
        </authorList>
    </citation>
    <scope>NUCLEOTIDE SEQUENCE [LARGE SCALE GENOMIC DNA]</scope>
    <source>
        <strain evidence="5 6">BEI233</strain>
    </source>
</reference>
<feature type="domain" description="AMP-binding enzyme C-terminal" evidence="4">
    <location>
        <begin position="451"/>
        <end position="526"/>
    </location>
</feature>
<dbReference type="InterPro" id="IPR000873">
    <property type="entry name" value="AMP-dep_synth/lig_dom"/>
</dbReference>
<protein>
    <submittedName>
        <fullName evidence="5">Fatty acid--CoA ligase</fullName>
    </submittedName>
</protein>
<accession>A0A3A6R041</accession>
<comment type="similarity">
    <text evidence="1">Belongs to the ATP-dependent AMP-binding enzyme family.</text>
</comment>
<gene>
    <name evidence="5" type="ORF">DZ860_15765</name>
</gene>
<proteinExistence type="inferred from homology"/>
<evidence type="ECO:0000313" key="5">
    <source>
        <dbReference type="EMBL" id="RJX68900.1"/>
    </source>
</evidence>
<dbReference type="PANTHER" id="PTHR43201:SF5">
    <property type="entry name" value="MEDIUM-CHAIN ACYL-COA LIGASE ACSF2, MITOCHONDRIAL"/>
    <property type="match status" value="1"/>
</dbReference>
<dbReference type="InterPro" id="IPR025110">
    <property type="entry name" value="AMP-bd_C"/>
</dbReference>
<dbReference type="InterPro" id="IPR042099">
    <property type="entry name" value="ANL_N_sf"/>
</dbReference>
<dbReference type="AlphaFoldDB" id="A0A3A6R041"/>
<keyword evidence="2 5" id="KW-0436">Ligase</keyword>